<dbReference type="PANTHER" id="PTHR37540">
    <property type="entry name" value="TRANSCRIPTION FACTOR (ACR-2), PUTATIVE-RELATED-RELATED"/>
    <property type="match status" value="1"/>
</dbReference>
<feature type="region of interest" description="Disordered" evidence="1">
    <location>
        <begin position="62"/>
        <end position="162"/>
    </location>
</feature>
<dbReference type="Pfam" id="PF11951">
    <property type="entry name" value="Fungal_trans_2"/>
    <property type="match status" value="1"/>
</dbReference>
<feature type="region of interest" description="Disordered" evidence="1">
    <location>
        <begin position="1"/>
        <end position="29"/>
    </location>
</feature>
<feature type="compositionally biased region" description="Polar residues" evidence="1">
    <location>
        <begin position="143"/>
        <end position="152"/>
    </location>
</feature>
<feature type="compositionally biased region" description="Polar residues" evidence="1">
    <location>
        <begin position="74"/>
        <end position="89"/>
    </location>
</feature>
<dbReference type="Proteomes" id="UP000019373">
    <property type="component" value="Unassembled WGS sequence"/>
</dbReference>
<dbReference type="PANTHER" id="PTHR37540:SF5">
    <property type="entry name" value="TRANSCRIPTION FACTOR DOMAIN-CONTAINING PROTEIN"/>
    <property type="match status" value="1"/>
</dbReference>
<evidence type="ECO:0000313" key="2">
    <source>
        <dbReference type="EMBL" id="ERF69916.1"/>
    </source>
</evidence>
<dbReference type="InterPro" id="IPR021858">
    <property type="entry name" value="Fun_TF"/>
</dbReference>
<dbReference type="AlphaFoldDB" id="U1GDW9"/>
<accession>U1GDW9</accession>
<feature type="compositionally biased region" description="Polar residues" evidence="1">
    <location>
        <begin position="97"/>
        <end position="106"/>
    </location>
</feature>
<dbReference type="GeneID" id="19240410"/>
<reference evidence="3" key="1">
    <citation type="journal article" date="2014" name="BMC Genomics">
        <title>Genome characteristics reveal the impact of lichenization on lichen-forming fungus Endocarpon pusillum Hedwig (Verrucariales, Ascomycota).</title>
        <authorList>
            <person name="Wang Y.-Y."/>
            <person name="Liu B."/>
            <person name="Zhang X.-Y."/>
            <person name="Zhou Q.-M."/>
            <person name="Zhang T."/>
            <person name="Li H."/>
            <person name="Yu Y.-F."/>
            <person name="Zhang X.-L."/>
            <person name="Hao X.-Y."/>
            <person name="Wang M."/>
            <person name="Wang L."/>
            <person name="Wei J.-C."/>
        </authorList>
    </citation>
    <scope>NUCLEOTIDE SEQUENCE [LARGE SCALE GENOMIC DNA]</scope>
    <source>
        <strain evidence="3">Z07020 / HMAS-L-300199</strain>
    </source>
</reference>
<dbReference type="EMBL" id="KE721373">
    <property type="protein sequence ID" value="ERF69916.1"/>
    <property type="molecule type" value="Genomic_DNA"/>
</dbReference>
<name>U1GDW9_ENDPU</name>
<evidence type="ECO:0000256" key="1">
    <source>
        <dbReference type="SAM" id="MobiDB-lite"/>
    </source>
</evidence>
<organism evidence="2 3">
    <name type="scientific">Endocarpon pusillum (strain Z07020 / HMAS-L-300199)</name>
    <name type="common">Lichen-forming fungus</name>
    <dbReference type="NCBI Taxonomy" id="1263415"/>
    <lineage>
        <taxon>Eukaryota</taxon>
        <taxon>Fungi</taxon>
        <taxon>Dikarya</taxon>
        <taxon>Ascomycota</taxon>
        <taxon>Pezizomycotina</taxon>
        <taxon>Eurotiomycetes</taxon>
        <taxon>Chaetothyriomycetidae</taxon>
        <taxon>Verrucariales</taxon>
        <taxon>Verrucariaceae</taxon>
        <taxon>Endocarpon</taxon>
    </lineage>
</organism>
<keyword evidence="3" id="KW-1185">Reference proteome</keyword>
<evidence type="ECO:0000313" key="3">
    <source>
        <dbReference type="Proteomes" id="UP000019373"/>
    </source>
</evidence>
<dbReference type="HOGENOM" id="CLU_463819_0_0_1"/>
<gene>
    <name evidence="2" type="ORF">EPUS_05460</name>
</gene>
<protein>
    <recommendedName>
        <fullName evidence="4">Transcription factor domain-containing protein</fullName>
    </recommendedName>
</protein>
<dbReference type="OrthoDB" id="4159781at2759"/>
<dbReference type="eggNOG" id="ENOG502T1CC">
    <property type="taxonomic scope" value="Eukaryota"/>
</dbReference>
<proteinExistence type="predicted"/>
<evidence type="ECO:0008006" key="4">
    <source>
        <dbReference type="Google" id="ProtNLM"/>
    </source>
</evidence>
<sequence length="588" mass="65801">METHSNFTFVETGIPHSRRGTSRGSAARSLIRSHAMQQVWEQRRLQRAQSQRDSNFEIVFENEQMKGAKKSKTRPSQQSCGIQPASKSTKSAKKVNKQTLPPSNISEAAKSSIAGSCKENGRRGRSMNIKDGALQTLGDGSSGAEQVTQQAHAGSGNSPSPWNLSPPSAIGMCLMDPFNTCAVSLGTKESRYMTHYFQALSWRFTLPKQTWLRYAIHDPGLLHGVLAIAAAHYSFTSTHGLSDDALFHHWKTINHVQKCLDDPALRFSDGVIGSIGRMVICHLIFGDRLQFITHLTALQRSAEARGGLESLGMVGQLKYIISSCVAGAATIWWEDVPPQLKYPYGFLAYPAVDDVPDVEPYDPEWGSAFRELNHTGFLSDTLLDICEAIVALNSVISSRRSWNEAQQRIFGDQCNKMSLRLVYMKENESTSRYQMTTQDHMRECVRLAVHFYVSAFQRDVPLLSNLSIQTLHRLEESLYLTDLENSWGGGQLGEVLLWVMIITASGCVRRQERECAGAQLRKTALQLGVTEWLELKRICRRFLFLDSAVERKTWPLWKDYGPRSEDDTSPTLSQASILPNDEQAIIVP</sequence>
<dbReference type="RefSeq" id="XP_007804416.1">
    <property type="nucleotide sequence ID" value="XM_007806225.1"/>
</dbReference>